<protein>
    <submittedName>
        <fullName evidence="2">Uncharacterized protein B113R</fullName>
    </submittedName>
</protein>
<organismHost>
    <name type="scientific">Chlorella</name>
    <dbReference type="NCBI Taxonomy" id="3071"/>
</organismHost>
<feature type="region of interest" description="Disordered" evidence="1">
    <location>
        <begin position="96"/>
        <end position="115"/>
    </location>
</feature>
<organism evidence="2 3">
    <name type="scientific">Paramecium bursaria Chlorella virus NY2A</name>
    <name type="common">PBCV-NY2A</name>
    <dbReference type="NCBI Taxonomy" id="46021"/>
    <lineage>
        <taxon>Viruses</taxon>
        <taxon>Varidnaviria</taxon>
        <taxon>Bamfordvirae</taxon>
        <taxon>Nucleocytoviricota</taxon>
        <taxon>Megaviricetes</taxon>
        <taxon>Algavirales</taxon>
        <taxon>Phycodnaviridae</taxon>
        <taxon>Chlorovirus</taxon>
        <taxon>Chlorovirus americanus</taxon>
    </lineage>
</organism>
<proteinExistence type="predicted"/>
<keyword evidence="3" id="KW-1185">Reference proteome</keyword>
<reference evidence="2 3" key="1">
    <citation type="journal article" date="2007" name="Virology">
        <title>Sequence and annotation of the 369-kb NY-2A and the 345-kb AR158 viruses that infect Chlorella NC64A.</title>
        <authorList>
            <person name="Fitzgerald L.A."/>
            <person name="Graves M.V."/>
            <person name="Li X."/>
            <person name="Feldblyum T."/>
            <person name="Nierman W.C."/>
            <person name="Van Etten J.L."/>
        </authorList>
    </citation>
    <scope>NUCLEOTIDE SEQUENCE [LARGE SCALE GENOMIC DNA]</scope>
    <source>
        <strain evidence="2 3">NY-2A</strain>
    </source>
</reference>
<evidence type="ECO:0000313" key="2">
    <source>
        <dbReference type="EMBL" id="ABT14512.1"/>
    </source>
</evidence>
<evidence type="ECO:0000256" key="1">
    <source>
        <dbReference type="SAM" id="MobiDB-lite"/>
    </source>
</evidence>
<dbReference type="RefSeq" id="YP_001497309.1">
    <property type="nucleotide sequence ID" value="NC_009898.1"/>
</dbReference>
<dbReference type="EMBL" id="DQ491002">
    <property type="protein sequence ID" value="ABT14512.1"/>
    <property type="molecule type" value="Genomic_DNA"/>
</dbReference>
<dbReference type="GeneID" id="5659453"/>
<sequence length="115" mass="13350">MYCNLCDHMLIYSFVIFSLFFDTKSAKMRPLQRRIKHYACRKTMSENPRALDDVVANDHVSTLSLNDTHRSVCQHELHVLHTIRIFLSYSSYVSSSASYPESTKSRPDLTLFSAR</sequence>
<accession>A7IVY8</accession>
<dbReference type="KEGG" id="vg:5659453"/>
<gene>
    <name evidence="2" type="primary">B113R</name>
    <name evidence="2" type="ORF">NY2A_B113R</name>
</gene>
<dbReference type="Proteomes" id="UP000202419">
    <property type="component" value="Segment"/>
</dbReference>
<name>A7IVY8_PBCVN</name>
<evidence type="ECO:0000313" key="3">
    <source>
        <dbReference type="Proteomes" id="UP000202419"/>
    </source>
</evidence>